<sequence>VLHAFWIIYQYRDESVPDNEAGATLPSRSRNVNPDNESGLTLPSRSKNVGPDNEAGATLPSKSGK</sequence>
<name>A0ACA9K6X0_9GLOM</name>
<feature type="non-terminal residue" evidence="1">
    <location>
        <position position="1"/>
    </location>
</feature>
<evidence type="ECO:0000313" key="1">
    <source>
        <dbReference type="EMBL" id="CAG8455529.1"/>
    </source>
</evidence>
<protein>
    <submittedName>
        <fullName evidence="1">11101_t:CDS:1</fullName>
    </submittedName>
</protein>
<dbReference type="Proteomes" id="UP000789860">
    <property type="component" value="Unassembled WGS sequence"/>
</dbReference>
<gene>
    <name evidence="1" type="ORF">SCALOS_LOCUS1383</name>
</gene>
<accession>A0ACA9K6X0</accession>
<keyword evidence="2" id="KW-1185">Reference proteome</keyword>
<reference evidence="1" key="1">
    <citation type="submission" date="2021-06" db="EMBL/GenBank/DDBJ databases">
        <authorList>
            <person name="Kallberg Y."/>
            <person name="Tangrot J."/>
            <person name="Rosling A."/>
        </authorList>
    </citation>
    <scope>NUCLEOTIDE SEQUENCE</scope>
    <source>
        <strain evidence="1">AU212A</strain>
    </source>
</reference>
<comment type="caution">
    <text evidence="1">The sequence shown here is derived from an EMBL/GenBank/DDBJ whole genome shotgun (WGS) entry which is preliminary data.</text>
</comment>
<evidence type="ECO:0000313" key="2">
    <source>
        <dbReference type="Proteomes" id="UP000789860"/>
    </source>
</evidence>
<proteinExistence type="predicted"/>
<organism evidence="1 2">
    <name type="scientific">Scutellospora calospora</name>
    <dbReference type="NCBI Taxonomy" id="85575"/>
    <lineage>
        <taxon>Eukaryota</taxon>
        <taxon>Fungi</taxon>
        <taxon>Fungi incertae sedis</taxon>
        <taxon>Mucoromycota</taxon>
        <taxon>Glomeromycotina</taxon>
        <taxon>Glomeromycetes</taxon>
        <taxon>Diversisporales</taxon>
        <taxon>Gigasporaceae</taxon>
        <taxon>Scutellospora</taxon>
    </lineage>
</organism>
<dbReference type="EMBL" id="CAJVPM010000938">
    <property type="protein sequence ID" value="CAG8455529.1"/>
    <property type="molecule type" value="Genomic_DNA"/>
</dbReference>